<accession>A0ABR7Y6A8</accession>
<dbReference type="PANTHER" id="PTHR43792">
    <property type="entry name" value="GNAT FAMILY, PUTATIVE (AFU_ORTHOLOGUE AFUA_3G00765)-RELATED-RELATED"/>
    <property type="match status" value="1"/>
</dbReference>
<dbReference type="Pfam" id="PF13302">
    <property type="entry name" value="Acetyltransf_3"/>
    <property type="match status" value="1"/>
</dbReference>
<dbReference type="InterPro" id="IPR016181">
    <property type="entry name" value="Acyl_CoA_acyltransferase"/>
</dbReference>
<dbReference type="Proteomes" id="UP000606494">
    <property type="component" value="Unassembled WGS sequence"/>
</dbReference>
<proteinExistence type="predicted"/>
<dbReference type="PANTHER" id="PTHR43792:SF1">
    <property type="entry name" value="N-ACETYLTRANSFERASE DOMAIN-CONTAINING PROTEIN"/>
    <property type="match status" value="1"/>
</dbReference>
<evidence type="ECO:0000313" key="3">
    <source>
        <dbReference type="Proteomes" id="UP000606494"/>
    </source>
</evidence>
<dbReference type="EMBL" id="JACNYK010000004">
    <property type="protein sequence ID" value="MBD1426822.1"/>
    <property type="molecule type" value="Genomic_DNA"/>
</dbReference>
<dbReference type="RefSeq" id="WP_190309978.1">
    <property type="nucleotide sequence ID" value="NZ_JACNYK010000004.1"/>
</dbReference>
<sequence>MAIKFRLTKLIPADFPLYFELVNNEAVMAMITERAILLDEAKSDFEKRMWENQLHPDFGHFKIVENASGNFIGVGKLEIETRHSDKAELGYMLLPDYWGKGIASDVAHQLIETARTHDFITKLFAIIDPKNIPSRKILINNGFVSKEFADFDGLPGEVLELTVRED</sequence>
<dbReference type="InterPro" id="IPR051531">
    <property type="entry name" value="N-acetyltransferase"/>
</dbReference>
<keyword evidence="3" id="KW-1185">Reference proteome</keyword>
<dbReference type="CDD" id="cd04301">
    <property type="entry name" value="NAT_SF"/>
    <property type="match status" value="1"/>
</dbReference>
<reference evidence="2 3" key="1">
    <citation type="submission" date="2020-08" db="EMBL/GenBank/DDBJ databases">
        <title>Sphingobacterium sp. DN00404 isolated from aquaculture water.</title>
        <authorList>
            <person name="Zhang M."/>
        </authorList>
    </citation>
    <scope>NUCLEOTIDE SEQUENCE [LARGE SCALE GENOMIC DNA]</scope>
    <source>
        <strain evidence="2 3">KCTC 32294</strain>
    </source>
</reference>
<dbReference type="Gene3D" id="3.40.630.30">
    <property type="match status" value="1"/>
</dbReference>
<comment type="caution">
    <text evidence="2">The sequence shown here is derived from an EMBL/GenBank/DDBJ whole genome shotgun (WGS) entry which is preliminary data.</text>
</comment>
<dbReference type="SUPFAM" id="SSF55729">
    <property type="entry name" value="Acyl-CoA N-acyltransferases (Nat)"/>
    <property type="match status" value="1"/>
</dbReference>
<evidence type="ECO:0000259" key="1">
    <source>
        <dbReference type="PROSITE" id="PS51186"/>
    </source>
</evidence>
<evidence type="ECO:0000313" key="2">
    <source>
        <dbReference type="EMBL" id="MBD1426822.1"/>
    </source>
</evidence>
<organism evidence="2 3">
    <name type="scientific">Sphingobacterium arenae</name>
    <dbReference type="NCBI Taxonomy" id="1280598"/>
    <lineage>
        <taxon>Bacteria</taxon>
        <taxon>Pseudomonadati</taxon>
        <taxon>Bacteroidota</taxon>
        <taxon>Sphingobacteriia</taxon>
        <taxon>Sphingobacteriales</taxon>
        <taxon>Sphingobacteriaceae</taxon>
        <taxon>Sphingobacterium</taxon>
    </lineage>
</organism>
<protein>
    <submittedName>
        <fullName evidence="2">GNAT family N-acetyltransferase</fullName>
    </submittedName>
</protein>
<dbReference type="InterPro" id="IPR000182">
    <property type="entry name" value="GNAT_dom"/>
</dbReference>
<name>A0ABR7Y6A8_9SPHI</name>
<gene>
    <name evidence="2" type="ORF">H8B17_14655</name>
</gene>
<dbReference type="PROSITE" id="PS51186">
    <property type="entry name" value="GNAT"/>
    <property type="match status" value="1"/>
</dbReference>
<feature type="domain" description="N-acetyltransferase" evidence="1">
    <location>
        <begin position="5"/>
        <end position="164"/>
    </location>
</feature>